<dbReference type="GO" id="GO:0005737">
    <property type="term" value="C:cytoplasm"/>
    <property type="evidence" value="ECO:0007669"/>
    <property type="project" value="TreeGrafter"/>
</dbReference>
<dbReference type="SMART" id="SM00479">
    <property type="entry name" value="EXOIII"/>
    <property type="match status" value="1"/>
</dbReference>
<dbReference type="KEGG" id="bvk:117242088"/>
<dbReference type="Gene3D" id="3.30.420.10">
    <property type="entry name" value="Ribonuclease H-like superfamily/Ribonuclease H"/>
    <property type="match status" value="1"/>
</dbReference>
<keyword evidence="2" id="KW-0540">Nuclease</keyword>
<gene>
    <name evidence="10" type="primary">LOC117242088</name>
</gene>
<dbReference type="InterPro" id="IPR040393">
    <property type="entry name" value="TREX1/2"/>
</dbReference>
<dbReference type="GeneID" id="117242088"/>
<dbReference type="InterPro" id="IPR012337">
    <property type="entry name" value="RNaseH-like_sf"/>
</dbReference>
<feature type="domain" description="Exonuclease" evidence="8">
    <location>
        <begin position="4"/>
        <end position="311"/>
    </location>
</feature>
<comment type="similarity">
    <text evidence="7">Belongs to the exonuclease superfamily. TREX family.</text>
</comment>
<evidence type="ECO:0000256" key="7">
    <source>
        <dbReference type="ARBA" id="ARBA00025769"/>
    </source>
</evidence>
<keyword evidence="4" id="KW-0378">Hydrolase</keyword>
<dbReference type="GO" id="GO:0046872">
    <property type="term" value="F:metal ion binding"/>
    <property type="evidence" value="ECO:0007669"/>
    <property type="project" value="UniProtKB-KW"/>
</dbReference>
<evidence type="ECO:0000259" key="8">
    <source>
        <dbReference type="SMART" id="SM00479"/>
    </source>
</evidence>
<dbReference type="GO" id="GO:0003676">
    <property type="term" value="F:nucleic acid binding"/>
    <property type="evidence" value="ECO:0007669"/>
    <property type="project" value="InterPro"/>
</dbReference>
<accession>A0A6J3LFJ4</accession>
<dbReference type="GO" id="GO:0008296">
    <property type="term" value="F:3'-5'-DNA exonuclease activity"/>
    <property type="evidence" value="ECO:0007669"/>
    <property type="project" value="TreeGrafter"/>
</dbReference>
<evidence type="ECO:0000313" key="9">
    <source>
        <dbReference type="Proteomes" id="UP000504631"/>
    </source>
</evidence>
<evidence type="ECO:0000256" key="6">
    <source>
        <dbReference type="ARBA" id="ARBA00022842"/>
    </source>
</evidence>
<dbReference type="SUPFAM" id="SSF53098">
    <property type="entry name" value="Ribonuclease H-like"/>
    <property type="match status" value="1"/>
</dbReference>
<dbReference type="PANTHER" id="PTHR13058">
    <property type="entry name" value="THREE PRIME REPAIR EXONUCLEASE 1, 2"/>
    <property type="match status" value="1"/>
</dbReference>
<dbReference type="Proteomes" id="UP000504631">
    <property type="component" value="Unplaced"/>
</dbReference>
<name>A0A6J3LFJ4_9HYME</name>
<evidence type="ECO:0000256" key="4">
    <source>
        <dbReference type="ARBA" id="ARBA00022801"/>
    </source>
</evidence>
<evidence type="ECO:0000256" key="5">
    <source>
        <dbReference type="ARBA" id="ARBA00022839"/>
    </source>
</evidence>
<keyword evidence="5" id="KW-0269">Exonuclease</keyword>
<dbReference type="AlphaFoldDB" id="A0A6J3LFJ4"/>
<evidence type="ECO:0000256" key="3">
    <source>
        <dbReference type="ARBA" id="ARBA00022723"/>
    </source>
</evidence>
<dbReference type="PANTHER" id="PTHR13058:SF19">
    <property type="entry name" value="LD40940P"/>
    <property type="match status" value="1"/>
</dbReference>
<dbReference type="GO" id="GO:0006308">
    <property type="term" value="P:DNA catabolic process"/>
    <property type="evidence" value="ECO:0007669"/>
    <property type="project" value="TreeGrafter"/>
</dbReference>
<sequence>MIKTFIFLDLETTGLITKNYMPKITEMSLIAVSRTAICDTTNISPRVLQKLVLPIHPNVPISKDIQTLTGLSNENLKEFPCFNCDIYNLVLNFINRLAAPACFIAYNGNNYDYPIFLSEFKNIEKNFSENVLSIDMMHLVKEFFSCKQNPRKEMNIVQPIASSSSCTEVSILLDDGYDKILSDALDSIMDANFNYHNKNNTPTKIKETTVHLDSVFNTPQTSYCRKIQKINEKTPENQIIKLQHCDENFQDRRGSNVRRQLDFTNSRPINFRLSSVYKHIFGNNPEDAHSAEGDCLTMIRCAIKLGNFFVEWTDCNAVPLTNYTSK</sequence>
<protein>
    <submittedName>
        <fullName evidence="10">Uncharacterized protein LOC117242088 isoform X1</fullName>
    </submittedName>
</protein>
<evidence type="ECO:0000256" key="2">
    <source>
        <dbReference type="ARBA" id="ARBA00022722"/>
    </source>
</evidence>
<dbReference type="RefSeq" id="XP_033364353.1">
    <property type="nucleotide sequence ID" value="XM_033508462.1"/>
</dbReference>
<proteinExistence type="inferred from homology"/>
<dbReference type="InterPro" id="IPR036397">
    <property type="entry name" value="RNaseH_sf"/>
</dbReference>
<keyword evidence="3" id="KW-0479">Metal-binding</keyword>
<reference evidence="10" key="1">
    <citation type="submission" date="2025-08" db="UniProtKB">
        <authorList>
            <consortium name="RefSeq"/>
        </authorList>
    </citation>
    <scope>IDENTIFICATION</scope>
    <source>
        <tissue evidence="10">Muscle</tissue>
    </source>
</reference>
<organism evidence="9 10">
    <name type="scientific">Bombus vosnesenskii</name>
    <dbReference type="NCBI Taxonomy" id="207650"/>
    <lineage>
        <taxon>Eukaryota</taxon>
        <taxon>Metazoa</taxon>
        <taxon>Ecdysozoa</taxon>
        <taxon>Arthropoda</taxon>
        <taxon>Hexapoda</taxon>
        <taxon>Insecta</taxon>
        <taxon>Pterygota</taxon>
        <taxon>Neoptera</taxon>
        <taxon>Endopterygota</taxon>
        <taxon>Hymenoptera</taxon>
        <taxon>Apocrita</taxon>
        <taxon>Aculeata</taxon>
        <taxon>Apoidea</taxon>
        <taxon>Anthophila</taxon>
        <taxon>Apidae</taxon>
        <taxon>Bombus</taxon>
        <taxon>Pyrobombus</taxon>
    </lineage>
</organism>
<evidence type="ECO:0000256" key="1">
    <source>
        <dbReference type="ARBA" id="ARBA00001946"/>
    </source>
</evidence>
<dbReference type="Pfam" id="PF00929">
    <property type="entry name" value="RNase_T"/>
    <property type="match status" value="1"/>
</dbReference>
<evidence type="ECO:0000313" key="10">
    <source>
        <dbReference type="RefSeq" id="XP_033364353.1"/>
    </source>
</evidence>
<comment type="cofactor">
    <cofactor evidence="1">
        <name>Mg(2+)</name>
        <dbReference type="ChEBI" id="CHEBI:18420"/>
    </cofactor>
</comment>
<dbReference type="InterPro" id="IPR013520">
    <property type="entry name" value="Ribonucl_H"/>
</dbReference>
<keyword evidence="9" id="KW-1185">Reference proteome</keyword>
<keyword evidence="6" id="KW-0460">Magnesium</keyword>